<dbReference type="AlphaFoldDB" id="A0A1H8CJI6"/>
<accession>A0A1H8CJI6</accession>
<dbReference type="EMBL" id="FOCX01000001">
    <property type="protein sequence ID" value="SEM95451.1"/>
    <property type="molecule type" value="Genomic_DNA"/>
</dbReference>
<gene>
    <name evidence="1" type="ORF">SAMN05216388_10013</name>
</gene>
<protein>
    <submittedName>
        <fullName evidence="1">Uncharacterized protein</fullName>
    </submittedName>
</protein>
<proteinExistence type="predicted"/>
<evidence type="ECO:0000313" key="1">
    <source>
        <dbReference type="EMBL" id="SEM95451.1"/>
    </source>
</evidence>
<dbReference type="Proteomes" id="UP000198775">
    <property type="component" value="Unassembled WGS sequence"/>
</dbReference>
<keyword evidence="2" id="KW-1185">Reference proteome</keyword>
<name>A0A1H8CJI6_9EURY</name>
<reference evidence="2" key="1">
    <citation type="submission" date="2016-10" db="EMBL/GenBank/DDBJ databases">
        <authorList>
            <person name="Varghese N."/>
            <person name="Submissions S."/>
        </authorList>
    </citation>
    <scope>NUCLEOTIDE SEQUENCE [LARGE SCALE GENOMIC DNA]</scope>
    <source>
        <strain evidence="2">IBRC-M 10043</strain>
    </source>
</reference>
<evidence type="ECO:0000313" key="2">
    <source>
        <dbReference type="Proteomes" id="UP000198775"/>
    </source>
</evidence>
<sequence length="57" mass="6862">MFVSEHFEVILDNLLLFFREIEQVVHCLADLRFEVVNVRLFHCLAVWFQPLNEANQE</sequence>
<organism evidence="1 2">
    <name type="scientific">Halorientalis persicus</name>
    <dbReference type="NCBI Taxonomy" id="1367881"/>
    <lineage>
        <taxon>Archaea</taxon>
        <taxon>Methanobacteriati</taxon>
        <taxon>Methanobacteriota</taxon>
        <taxon>Stenosarchaea group</taxon>
        <taxon>Halobacteria</taxon>
        <taxon>Halobacteriales</taxon>
        <taxon>Haloarculaceae</taxon>
        <taxon>Halorientalis</taxon>
    </lineage>
</organism>